<reference evidence="2" key="1">
    <citation type="submission" date="2003-08" db="EMBL/GenBank/DDBJ databases">
        <authorList>
            <person name="Birren B."/>
            <person name="Nusbaum C."/>
            <person name="Abebe A."/>
            <person name="Abouelleil A."/>
            <person name="Adekoya E."/>
            <person name="Ait-zahra M."/>
            <person name="Allen N."/>
            <person name="Allen T."/>
            <person name="An P."/>
            <person name="Anderson M."/>
            <person name="Anderson S."/>
            <person name="Arachchi H."/>
            <person name="Armbruster J."/>
            <person name="Bachantsang P."/>
            <person name="Baldwin J."/>
            <person name="Barry A."/>
            <person name="Bayul T."/>
            <person name="Blitshsteyn B."/>
            <person name="Bloom T."/>
            <person name="Blye J."/>
            <person name="Boguslavskiy L."/>
            <person name="Borowsky M."/>
            <person name="Boukhgalter B."/>
            <person name="Brunache A."/>
            <person name="Butler J."/>
            <person name="Calixte N."/>
            <person name="Calvo S."/>
            <person name="Camarata J."/>
            <person name="Campo K."/>
            <person name="Chang J."/>
            <person name="Cheshatsang Y."/>
            <person name="Citroen M."/>
            <person name="Collymore A."/>
            <person name="Considine T."/>
            <person name="Cook A."/>
            <person name="Cooke P."/>
            <person name="Corum B."/>
            <person name="Cuomo C."/>
            <person name="David R."/>
            <person name="Dawoe T."/>
            <person name="Degray S."/>
            <person name="Dodge S."/>
            <person name="Dooley K."/>
            <person name="Dorje P."/>
            <person name="Dorjee K."/>
            <person name="Dorris L."/>
            <person name="Duffey N."/>
            <person name="Dupes A."/>
            <person name="Elkins T."/>
            <person name="Engels R."/>
            <person name="Erickson J."/>
            <person name="Farina A."/>
            <person name="Faro S."/>
            <person name="Ferreira P."/>
            <person name="Fischer H."/>
            <person name="Fitzgerald M."/>
            <person name="Foley K."/>
            <person name="Gage D."/>
            <person name="Galagan J."/>
            <person name="Gearin G."/>
            <person name="Gnerre S."/>
            <person name="Gnirke A."/>
            <person name="Goyette A."/>
            <person name="Graham J."/>
            <person name="Grandbois E."/>
            <person name="Gyaltsen K."/>
            <person name="Hafez N."/>
            <person name="Hagopian D."/>
            <person name="Hagos B."/>
            <person name="Hall J."/>
            <person name="Hatcher B."/>
            <person name="Heller A."/>
            <person name="Higgins H."/>
            <person name="Honan T."/>
            <person name="Horn A."/>
            <person name="Houde N."/>
            <person name="Hughes L."/>
            <person name="Hulme W."/>
            <person name="Husby E."/>
            <person name="Iliev I."/>
            <person name="Jaffe D."/>
            <person name="Jones C."/>
            <person name="Kamal M."/>
            <person name="Kamat A."/>
            <person name="Kamvysselis M."/>
            <person name="Karlsson E."/>
            <person name="Kells C."/>
            <person name="Kieu A."/>
            <person name="Kisner P."/>
            <person name="Kodira C."/>
            <person name="Kulbokas E."/>
            <person name="Labutti K."/>
            <person name="Lama D."/>
            <person name="Landers T."/>
            <person name="Leger J."/>
            <person name="Levine S."/>
            <person name="Lewis D."/>
            <person name="Lewis T."/>
            <person name="Lindblad-toh K."/>
            <person name="Liu X."/>
            <person name="Lokyitsang T."/>
            <person name="Lokyitsang Y."/>
            <person name="Lucien O."/>
            <person name="Lui A."/>
            <person name="Ma L.J."/>
            <person name="Mabbitt R."/>
            <person name="Macdonald J."/>
            <person name="Maclean C."/>
            <person name="Major J."/>
            <person name="Manning J."/>
            <person name="Marabella R."/>
            <person name="Maru K."/>
            <person name="Matthews C."/>
            <person name="Mauceli E."/>
            <person name="Mccarthy M."/>
            <person name="Mcdonough S."/>
            <person name="Mcghee T."/>
            <person name="Meldrim J."/>
            <person name="Meneus L."/>
            <person name="Mesirov J."/>
            <person name="Mihalev A."/>
            <person name="Mihova T."/>
            <person name="Mikkelsen T."/>
            <person name="Mlenga V."/>
            <person name="Moru K."/>
            <person name="Mozes J."/>
            <person name="Mulrain L."/>
            <person name="Munson G."/>
            <person name="Naylor J."/>
            <person name="Newes C."/>
            <person name="Nguyen C."/>
            <person name="Nguyen N."/>
            <person name="Nguyen T."/>
            <person name="Nicol R."/>
            <person name="Nielsen C."/>
            <person name="Nizzari M."/>
            <person name="Norbu C."/>
            <person name="Norbu N."/>
            <person name="O'donnell P."/>
            <person name="Okoawo O."/>
            <person name="O'leary S."/>
            <person name="Omotosho B."/>
            <person name="O'neill K."/>
            <person name="Osman S."/>
            <person name="Parker S."/>
            <person name="Perrin D."/>
            <person name="Phunkhang P."/>
            <person name="Piqani B."/>
            <person name="Purcell S."/>
            <person name="Rachupka T."/>
            <person name="Ramasamy U."/>
            <person name="Rameau R."/>
            <person name="Ray V."/>
            <person name="Raymond C."/>
            <person name="Retta R."/>
            <person name="Richardson S."/>
            <person name="Rise C."/>
            <person name="Rodriguez J."/>
            <person name="Rogers J."/>
            <person name="Rogov P."/>
            <person name="Rutman M."/>
            <person name="Schupbach R."/>
            <person name="Seaman C."/>
            <person name="Settipalli S."/>
            <person name="Sharpe T."/>
            <person name="Sheridan J."/>
            <person name="Sherpa N."/>
            <person name="Shi J."/>
            <person name="Smirnov S."/>
            <person name="Smith C."/>
            <person name="Sougnez C."/>
            <person name="Spencer B."/>
            <person name="Stalker J."/>
            <person name="Stange-thomann N."/>
            <person name="Stavropoulos S."/>
            <person name="Stetson K."/>
            <person name="Stone C."/>
            <person name="Stone S."/>
            <person name="Stubbs M."/>
            <person name="Talamas J."/>
            <person name="Tchuinga P."/>
            <person name="Tenzing P."/>
            <person name="Tesfaye S."/>
            <person name="Theodore J."/>
            <person name="Thoulutsang Y."/>
            <person name="Topham K."/>
            <person name="Towey S."/>
            <person name="Tsamla T."/>
            <person name="Tsomo N."/>
            <person name="Vallee D."/>
            <person name="Vassiliev H."/>
            <person name="Venkataraman V."/>
            <person name="Vinson J."/>
            <person name="Vo A."/>
            <person name="Wade C."/>
            <person name="Wang S."/>
            <person name="Wangchuk T."/>
            <person name="Wangdi T."/>
            <person name="Whittaker C."/>
            <person name="Wilkinson J."/>
            <person name="Wu Y."/>
            <person name="Wyman D."/>
            <person name="Yadav S."/>
            <person name="Yang S."/>
            <person name="Yang X."/>
            <person name="Yeager S."/>
            <person name="Yee E."/>
            <person name="Young G."/>
            <person name="Zainoun J."/>
            <person name="Zembeck L."/>
            <person name="Zimmer A."/>
            <person name="Zody M."/>
            <person name="Lander E."/>
        </authorList>
    </citation>
    <scope>NUCLEOTIDE SEQUENCE [LARGE SCALE GENOMIC DNA]</scope>
</reference>
<sequence>MSSKWTMKNLKSKKAREFVFPLVQALQPGRTTYVESIINLSILSFLLRMSL</sequence>
<accession>H2Y9V3</accession>
<name>H2Y9V3_CIOSA</name>
<protein>
    <submittedName>
        <fullName evidence="1">Uncharacterized protein</fullName>
    </submittedName>
</protein>
<reference evidence="1" key="3">
    <citation type="submission" date="2025-09" db="UniProtKB">
        <authorList>
            <consortium name="Ensembl"/>
        </authorList>
    </citation>
    <scope>IDENTIFICATION</scope>
</reference>
<dbReference type="AlphaFoldDB" id="H2Y9V3"/>
<evidence type="ECO:0000313" key="2">
    <source>
        <dbReference type="Proteomes" id="UP000007875"/>
    </source>
</evidence>
<dbReference type="HOGENOM" id="CLU_3105655_0_0_1"/>
<dbReference type="Ensembl" id="ENSCSAVT00000002138.1">
    <property type="protein sequence ID" value="ENSCSAVP00000002101.1"/>
    <property type="gene ID" value="ENSCSAVG00000001237.1"/>
</dbReference>
<dbReference type="Proteomes" id="UP000007875">
    <property type="component" value="Unassembled WGS sequence"/>
</dbReference>
<dbReference type="GeneTree" id="ENSGT00390000006320"/>
<proteinExistence type="predicted"/>
<evidence type="ECO:0000313" key="1">
    <source>
        <dbReference type="Ensembl" id="ENSCSAVP00000002101.1"/>
    </source>
</evidence>
<reference evidence="1" key="2">
    <citation type="submission" date="2025-08" db="UniProtKB">
        <authorList>
            <consortium name="Ensembl"/>
        </authorList>
    </citation>
    <scope>IDENTIFICATION</scope>
</reference>
<keyword evidence="2" id="KW-1185">Reference proteome</keyword>
<organism evidence="1 2">
    <name type="scientific">Ciona savignyi</name>
    <name type="common">Pacific transparent sea squirt</name>
    <dbReference type="NCBI Taxonomy" id="51511"/>
    <lineage>
        <taxon>Eukaryota</taxon>
        <taxon>Metazoa</taxon>
        <taxon>Chordata</taxon>
        <taxon>Tunicata</taxon>
        <taxon>Ascidiacea</taxon>
        <taxon>Phlebobranchia</taxon>
        <taxon>Cionidae</taxon>
        <taxon>Ciona</taxon>
    </lineage>
</organism>